<dbReference type="CDD" id="cd17769">
    <property type="entry name" value="NP_TgUP-like"/>
    <property type="match status" value="1"/>
</dbReference>
<dbReference type="Gene3D" id="3.40.50.1580">
    <property type="entry name" value="Nucleoside phosphorylase domain"/>
    <property type="match status" value="1"/>
</dbReference>
<dbReference type="AlphaFoldDB" id="A0A433QL30"/>
<dbReference type="Proteomes" id="UP000274822">
    <property type="component" value="Unassembled WGS sequence"/>
</dbReference>
<dbReference type="PANTHER" id="PTHR43691:SF14">
    <property type="entry name" value="URIDINE PHOSPHORYLASE"/>
    <property type="match status" value="1"/>
</dbReference>
<dbReference type="InterPro" id="IPR035994">
    <property type="entry name" value="Nucleoside_phosphorylase_sf"/>
</dbReference>
<dbReference type="SUPFAM" id="SSF53167">
    <property type="entry name" value="Purine and uridine phosphorylases"/>
    <property type="match status" value="1"/>
</dbReference>
<dbReference type="InterPro" id="IPR000845">
    <property type="entry name" value="Nucleoside_phosphorylase_d"/>
</dbReference>
<accession>A0A433QL30</accession>
<gene>
    <name evidence="2" type="ORF">BC938DRAFT_479347</name>
</gene>
<feature type="domain" description="Nucleoside phosphorylase" evidence="1">
    <location>
        <begin position="31"/>
        <end position="261"/>
    </location>
</feature>
<evidence type="ECO:0000313" key="3">
    <source>
        <dbReference type="Proteomes" id="UP000274822"/>
    </source>
</evidence>
<dbReference type="GO" id="GO:0006218">
    <property type="term" value="P:uridine catabolic process"/>
    <property type="evidence" value="ECO:0007669"/>
    <property type="project" value="TreeGrafter"/>
</dbReference>
<keyword evidence="3" id="KW-1185">Reference proteome</keyword>
<reference evidence="2 3" key="1">
    <citation type="journal article" date="2018" name="New Phytol.">
        <title>Phylogenomics of Endogonaceae and evolution of mycorrhizas within Mucoromycota.</title>
        <authorList>
            <person name="Chang Y."/>
            <person name="Desiro A."/>
            <person name="Na H."/>
            <person name="Sandor L."/>
            <person name="Lipzen A."/>
            <person name="Clum A."/>
            <person name="Barry K."/>
            <person name="Grigoriev I.V."/>
            <person name="Martin F.M."/>
            <person name="Stajich J.E."/>
            <person name="Smith M.E."/>
            <person name="Bonito G."/>
            <person name="Spatafora J.W."/>
        </authorList>
    </citation>
    <scope>NUCLEOTIDE SEQUENCE [LARGE SCALE GENOMIC DNA]</scope>
    <source>
        <strain evidence="2 3">AD002</strain>
    </source>
</reference>
<evidence type="ECO:0000259" key="1">
    <source>
        <dbReference type="Pfam" id="PF01048"/>
    </source>
</evidence>
<dbReference type="Pfam" id="PF01048">
    <property type="entry name" value="PNP_UDP_1"/>
    <property type="match status" value="1"/>
</dbReference>
<comment type="caution">
    <text evidence="2">The sequence shown here is derived from an EMBL/GenBank/DDBJ whole genome shotgun (WGS) entry which is preliminary data.</text>
</comment>
<organism evidence="2 3">
    <name type="scientific">Jimgerdemannia flammicorona</name>
    <dbReference type="NCBI Taxonomy" id="994334"/>
    <lineage>
        <taxon>Eukaryota</taxon>
        <taxon>Fungi</taxon>
        <taxon>Fungi incertae sedis</taxon>
        <taxon>Mucoromycota</taxon>
        <taxon>Mucoromycotina</taxon>
        <taxon>Endogonomycetes</taxon>
        <taxon>Endogonales</taxon>
        <taxon>Endogonaceae</taxon>
        <taxon>Jimgerdemannia</taxon>
    </lineage>
</organism>
<name>A0A433QL30_9FUNG</name>
<protein>
    <submittedName>
        <fullName evidence="2">Nucleoside phosphorylase domain-containing protein</fullName>
    </submittedName>
</protein>
<proteinExistence type="predicted"/>
<dbReference type="GO" id="GO:0004850">
    <property type="term" value="F:uridine phosphorylase activity"/>
    <property type="evidence" value="ECO:0007669"/>
    <property type="project" value="TreeGrafter"/>
</dbReference>
<dbReference type="EMBL" id="RBNJ01003828">
    <property type="protein sequence ID" value="RUS30467.1"/>
    <property type="molecule type" value="Genomic_DNA"/>
</dbReference>
<dbReference type="PANTHER" id="PTHR43691">
    <property type="entry name" value="URIDINE PHOSPHORYLASE"/>
    <property type="match status" value="1"/>
</dbReference>
<dbReference type="GO" id="GO:0005829">
    <property type="term" value="C:cytosol"/>
    <property type="evidence" value="ECO:0007669"/>
    <property type="project" value="TreeGrafter"/>
</dbReference>
<sequence length="313" mass="34089">MKNKLTNANFPMDVEGRVYHVGVKRGETANRIITVGDHVRARRIAKLLDGPEVKGRTVFELVSQRGFTTFTGTYQGVPVSIIAIGMGTPMVDFLLREIRACVEGPIAIIRFGSCGSLNALAGCGDMIVPSGAYSITRNYDHFLDGHDTEPAYHFSKVFDADPTLSRLLAASLTATLTANTSGCKVITGGLNATADSFYSTQGRSDPAFRDDNERLVEEILPRERPGTDALEMETAALFHLARCANPKNPVRAAATMMVFANRVTNEFITPEVVDLLEPAAGKAVLEALIKVELEQEHPEKGSVWERIHVEVEA</sequence>
<evidence type="ECO:0000313" key="2">
    <source>
        <dbReference type="EMBL" id="RUS30467.1"/>
    </source>
</evidence>